<evidence type="ECO:0000256" key="6">
    <source>
        <dbReference type="ARBA" id="ARBA00022958"/>
    </source>
</evidence>
<organism evidence="13 14">
    <name type="scientific">Pseudoalteromonas rubra</name>
    <dbReference type="NCBI Taxonomy" id="43658"/>
    <lineage>
        <taxon>Bacteria</taxon>
        <taxon>Pseudomonadati</taxon>
        <taxon>Pseudomonadota</taxon>
        <taxon>Gammaproteobacteria</taxon>
        <taxon>Alteromonadales</taxon>
        <taxon>Pseudoalteromonadaceae</taxon>
        <taxon>Pseudoalteromonas</taxon>
    </lineage>
</organism>
<dbReference type="PROSITE" id="PS51201">
    <property type="entry name" value="RCK_N"/>
    <property type="match status" value="1"/>
</dbReference>
<dbReference type="PANTHER" id="PTHR46157">
    <property type="entry name" value="K(+) EFFLUX ANTIPORTER 3, CHLOROPLASTIC"/>
    <property type="match status" value="1"/>
</dbReference>
<evidence type="ECO:0000256" key="9">
    <source>
        <dbReference type="ARBA" id="ARBA00023136"/>
    </source>
</evidence>
<feature type="transmembrane region" description="Helical" evidence="10">
    <location>
        <begin position="237"/>
        <end position="267"/>
    </location>
</feature>
<feature type="domain" description="RCK N-terminal" evidence="11">
    <location>
        <begin position="426"/>
        <end position="543"/>
    </location>
</feature>
<evidence type="ECO:0000256" key="3">
    <source>
        <dbReference type="ARBA" id="ARBA00022449"/>
    </source>
</evidence>
<keyword evidence="5 10" id="KW-0812">Transmembrane</keyword>
<dbReference type="Gene3D" id="3.30.70.1450">
    <property type="entry name" value="Regulator of K+ conductance, C-terminal domain"/>
    <property type="match status" value="1"/>
</dbReference>
<feature type="transmembrane region" description="Helical" evidence="10">
    <location>
        <begin position="376"/>
        <end position="395"/>
    </location>
</feature>
<dbReference type="PANTHER" id="PTHR46157:SF4">
    <property type="entry name" value="K(+) EFFLUX ANTIPORTER 3, CHLOROPLASTIC"/>
    <property type="match status" value="1"/>
</dbReference>
<keyword evidence="7 10" id="KW-1133">Transmembrane helix</keyword>
<evidence type="ECO:0000256" key="10">
    <source>
        <dbReference type="SAM" id="Phobius"/>
    </source>
</evidence>
<evidence type="ECO:0000256" key="4">
    <source>
        <dbReference type="ARBA" id="ARBA00022538"/>
    </source>
</evidence>
<dbReference type="Gene3D" id="1.20.1530.20">
    <property type="match status" value="1"/>
</dbReference>
<sequence>MQQNFAGFLGEDVTSTLVAALEGQFAGLIALLLCAVVLVWSFKRVGLPPILAYLLTGLLAGSYGFGWISNSHEIQLIAELGIVFLLFSLGLEFSIPKLMAMRSVVFGLGSLQVLVTTVVLAVILKYLGFNWIEALIIASLIALSSTAVVVKELKERGILNIRRGQLAVGVLLFQDIAVVPLLITIPLLSQSDNQVLVGALILALAKGAFVCMLLWAIGKWVLPKVFNEVAMARTDELFVLTTLVVALCAGALTYAFGLSMALGAFLAGMMLGESQFRHQLEAEIRPFRDILMGLFFVTVGTQLDVSYVIQSFIYIVLVLALLIVLKLAIIFLLAQLMGERRKDAFAAGILLWQMGEFGFVLVALAGKHQLLSAEVASFLIALGVLSMALTPYLISETDRLIKLLRIDSEGRPEPHEQGFITSSKIKNHVVIFGYARVGQTIARFLRPEAIPYIAVERNPAIVQEALTAGEPVVFGDPTQHEVLKSANVSEARLVIVSLNDFDKAQAVIDAVKRFAPEVKILVRMKDDTHLEALKELGATEVVPESLEASLMMVSHVLYMSGVPMRRILKRVSIERQNRYEYLHGFFTGDSQEMKEYSGAEGSSYSSDRLEYLHAIALPDEAFAVDKSIAELDLARHKVVVKALRRNGEEISMPDEEITLCASDVLLLKGKPRRVERAEQFLLDGLP</sequence>
<evidence type="ECO:0000313" key="13">
    <source>
        <dbReference type="EMBL" id="KAF7787011.1"/>
    </source>
</evidence>
<evidence type="ECO:0000256" key="2">
    <source>
        <dbReference type="ARBA" id="ARBA00022448"/>
    </source>
</evidence>
<evidence type="ECO:0000313" key="14">
    <source>
        <dbReference type="Proteomes" id="UP000016480"/>
    </source>
</evidence>
<protein>
    <submittedName>
        <fullName evidence="13">Monovalent cation:H+ antiporter-2, CPA2 family</fullName>
    </submittedName>
</protein>
<feature type="transmembrane region" description="Helical" evidence="10">
    <location>
        <begin position="50"/>
        <end position="68"/>
    </location>
</feature>
<dbReference type="InterPro" id="IPR003148">
    <property type="entry name" value="RCK_N"/>
</dbReference>
<dbReference type="InterPro" id="IPR006153">
    <property type="entry name" value="Cation/H_exchanger_TM"/>
</dbReference>
<dbReference type="Pfam" id="PF00999">
    <property type="entry name" value="Na_H_Exchanger"/>
    <property type="match status" value="1"/>
</dbReference>
<feature type="transmembrane region" description="Helical" evidence="10">
    <location>
        <begin position="195"/>
        <end position="217"/>
    </location>
</feature>
<evidence type="ECO:0000256" key="1">
    <source>
        <dbReference type="ARBA" id="ARBA00004141"/>
    </source>
</evidence>
<keyword evidence="8" id="KW-0406">Ion transport</keyword>
<evidence type="ECO:0000259" key="11">
    <source>
        <dbReference type="PROSITE" id="PS51201"/>
    </source>
</evidence>
<proteinExistence type="predicted"/>
<dbReference type="InterPro" id="IPR036721">
    <property type="entry name" value="RCK_C_sf"/>
</dbReference>
<dbReference type="GO" id="GO:1902600">
    <property type="term" value="P:proton transmembrane transport"/>
    <property type="evidence" value="ECO:0007669"/>
    <property type="project" value="InterPro"/>
</dbReference>
<reference evidence="13 14" key="1">
    <citation type="journal article" date="2012" name="J. Bacteriol.">
        <title>Genome sequence of the cycloprodigiosin-producing bacterial strain Pseudoalteromonas rubra ATCC 29570(T).</title>
        <authorList>
            <person name="Xie B.B."/>
            <person name="Shu Y.L."/>
            <person name="Qin Q.L."/>
            <person name="Rong J.C."/>
            <person name="Zhang X.Y."/>
            <person name="Chen X.L."/>
            <person name="Zhou B.C."/>
            <person name="Zhang Y.Z."/>
        </authorList>
    </citation>
    <scope>NUCLEOTIDE SEQUENCE [LARGE SCALE GENOMIC DNA]</scope>
    <source>
        <strain evidence="13 14">DSM 6842</strain>
    </source>
</reference>
<keyword evidence="6" id="KW-0630">Potassium</keyword>
<dbReference type="SUPFAM" id="SSF51735">
    <property type="entry name" value="NAD(P)-binding Rossmann-fold domains"/>
    <property type="match status" value="1"/>
</dbReference>
<feature type="transmembrane region" description="Helical" evidence="10">
    <location>
        <begin position="25"/>
        <end position="43"/>
    </location>
</feature>
<dbReference type="Gene3D" id="3.40.50.720">
    <property type="entry name" value="NAD(P)-binding Rossmann-like Domain"/>
    <property type="match status" value="1"/>
</dbReference>
<feature type="transmembrane region" description="Helical" evidence="10">
    <location>
        <begin position="130"/>
        <end position="150"/>
    </location>
</feature>
<dbReference type="Pfam" id="PF02254">
    <property type="entry name" value="TrkA_N"/>
    <property type="match status" value="1"/>
</dbReference>
<accession>A0A8T0CAB9</accession>
<keyword evidence="4" id="KW-0633">Potassium transport</keyword>
<gene>
    <name evidence="13" type="ORF">PRUB_a3855</name>
</gene>
<evidence type="ECO:0000259" key="12">
    <source>
        <dbReference type="PROSITE" id="PS51202"/>
    </source>
</evidence>
<dbReference type="InterPro" id="IPR006037">
    <property type="entry name" value="RCK_C"/>
</dbReference>
<keyword evidence="3" id="KW-0050">Antiport</keyword>
<keyword evidence="9 10" id="KW-0472">Membrane</keyword>
<feature type="domain" description="RCK C-terminal" evidence="12">
    <location>
        <begin position="599"/>
        <end position="683"/>
    </location>
</feature>
<dbReference type="Pfam" id="PF02080">
    <property type="entry name" value="TrkA_C"/>
    <property type="match status" value="1"/>
</dbReference>
<feature type="transmembrane region" description="Helical" evidence="10">
    <location>
        <begin position="345"/>
        <end position="364"/>
    </location>
</feature>
<dbReference type="GO" id="GO:0015297">
    <property type="term" value="F:antiporter activity"/>
    <property type="evidence" value="ECO:0007669"/>
    <property type="project" value="UniProtKB-KW"/>
</dbReference>
<feature type="transmembrane region" description="Helical" evidence="10">
    <location>
        <begin position="312"/>
        <end position="333"/>
    </location>
</feature>
<dbReference type="SUPFAM" id="SSF116726">
    <property type="entry name" value="TrkA C-terminal domain-like"/>
    <property type="match status" value="1"/>
</dbReference>
<dbReference type="EMBL" id="AHCD03000034">
    <property type="protein sequence ID" value="KAF7787011.1"/>
    <property type="molecule type" value="Genomic_DNA"/>
</dbReference>
<dbReference type="GO" id="GO:0005886">
    <property type="term" value="C:plasma membrane"/>
    <property type="evidence" value="ECO:0007669"/>
    <property type="project" value="TreeGrafter"/>
</dbReference>
<dbReference type="AlphaFoldDB" id="A0A8T0CAB9"/>
<dbReference type="GO" id="GO:0006813">
    <property type="term" value="P:potassium ion transport"/>
    <property type="evidence" value="ECO:0007669"/>
    <property type="project" value="UniProtKB-KW"/>
</dbReference>
<evidence type="ECO:0000256" key="5">
    <source>
        <dbReference type="ARBA" id="ARBA00022692"/>
    </source>
</evidence>
<feature type="transmembrane region" description="Helical" evidence="10">
    <location>
        <begin position="74"/>
        <end position="91"/>
    </location>
</feature>
<evidence type="ECO:0000256" key="8">
    <source>
        <dbReference type="ARBA" id="ARBA00023065"/>
    </source>
</evidence>
<feature type="transmembrane region" description="Helical" evidence="10">
    <location>
        <begin position="103"/>
        <end position="124"/>
    </location>
</feature>
<name>A0A8T0CAB9_9GAMM</name>
<keyword evidence="2" id="KW-0813">Transport</keyword>
<feature type="transmembrane region" description="Helical" evidence="10">
    <location>
        <begin position="166"/>
        <end position="189"/>
    </location>
</feature>
<dbReference type="InterPro" id="IPR038770">
    <property type="entry name" value="Na+/solute_symporter_sf"/>
</dbReference>
<evidence type="ECO:0000256" key="7">
    <source>
        <dbReference type="ARBA" id="ARBA00022989"/>
    </source>
</evidence>
<dbReference type="Proteomes" id="UP000016480">
    <property type="component" value="Unassembled WGS sequence"/>
</dbReference>
<dbReference type="GO" id="GO:0008324">
    <property type="term" value="F:monoatomic cation transmembrane transporter activity"/>
    <property type="evidence" value="ECO:0007669"/>
    <property type="project" value="InterPro"/>
</dbReference>
<comment type="subcellular location">
    <subcellularLocation>
        <location evidence="1">Membrane</location>
        <topology evidence="1">Multi-pass membrane protein</topology>
    </subcellularLocation>
</comment>
<dbReference type="PROSITE" id="PS51202">
    <property type="entry name" value="RCK_C"/>
    <property type="match status" value="1"/>
</dbReference>
<dbReference type="InterPro" id="IPR036291">
    <property type="entry name" value="NAD(P)-bd_dom_sf"/>
</dbReference>
<comment type="caution">
    <text evidence="13">The sequence shown here is derived from an EMBL/GenBank/DDBJ whole genome shotgun (WGS) entry which is preliminary data.</text>
</comment>